<evidence type="ECO:0000256" key="2">
    <source>
        <dbReference type="ARBA" id="ARBA00034247"/>
    </source>
</evidence>
<dbReference type="InterPro" id="IPR043128">
    <property type="entry name" value="Rev_trsase/Diguanyl_cyclase"/>
</dbReference>
<dbReference type="EC" id="2.7.7.65" evidence="1"/>
<proteinExistence type="predicted"/>
<comment type="catalytic activity">
    <reaction evidence="2">
        <text>2 GTP = 3',3'-c-di-GMP + 2 diphosphate</text>
        <dbReference type="Rhea" id="RHEA:24898"/>
        <dbReference type="ChEBI" id="CHEBI:33019"/>
        <dbReference type="ChEBI" id="CHEBI:37565"/>
        <dbReference type="ChEBI" id="CHEBI:58805"/>
        <dbReference type="EC" id="2.7.7.65"/>
    </reaction>
</comment>
<dbReference type="Gene3D" id="3.30.70.270">
    <property type="match status" value="1"/>
</dbReference>
<accession>A0ABQ1NQH1</accession>
<dbReference type="EMBL" id="BMHM01000002">
    <property type="protein sequence ID" value="GGC82941.1"/>
    <property type="molecule type" value="Genomic_DNA"/>
</dbReference>
<dbReference type="SMART" id="SM00267">
    <property type="entry name" value="GGDEF"/>
    <property type="match status" value="1"/>
</dbReference>
<dbReference type="NCBIfam" id="TIGR00254">
    <property type="entry name" value="GGDEF"/>
    <property type="match status" value="1"/>
</dbReference>
<sequence length="380" mass="42185">MVSSTDPNTPQGPPPLRLGVRRLFTWLSLSLMSFVGLMVLIVYEARWVYPEIQAYFSQTGNLTGQQLATRARGYVQRAQEELMVASSPVEISEASHWLNLAYGLFDVNVYHQHYVCTAPSLALIDELVLLIDTQQLDPFDAAHALFIPVDCLTSIEMSQLDRRGMAINDFSDSTRRHNQVLTYSSLLIFVLGLLFWGLHERQLRRTERATAEKLGWMARAMRDPLTGIGNRSALYQDVVAYSGRSMGLILVDIDFFKQYNDALGHPEGDRLLRQLASLLERALGEEARLYRLGGDEFAALLPCPNDQALAKFCETLQVGLEAAQCPHPAHPDNKGVTLSIGGVRFVADATSFASAYEAADKALYQVKTAGRDGWQVTASA</sequence>
<feature type="transmembrane region" description="Helical" evidence="3">
    <location>
        <begin position="23"/>
        <end position="43"/>
    </location>
</feature>
<dbReference type="Proteomes" id="UP000597301">
    <property type="component" value="Unassembled WGS sequence"/>
</dbReference>
<dbReference type="SUPFAM" id="SSF55073">
    <property type="entry name" value="Nucleotide cyclase"/>
    <property type="match status" value="1"/>
</dbReference>
<evidence type="ECO:0000259" key="4">
    <source>
        <dbReference type="PROSITE" id="PS50887"/>
    </source>
</evidence>
<keyword evidence="3" id="KW-0472">Membrane</keyword>
<gene>
    <name evidence="5" type="ORF">GCM10011382_11330</name>
</gene>
<dbReference type="CDD" id="cd01949">
    <property type="entry name" value="GGDEF"/>
    <property type="match status" value="1"/>
</dbReference>
<evidence type="ECO:0000256" key="1">
    <source>
        <dbReference type="ARBA" id="ARBA00012528"/>
    </source>
</evidence>
<dbReference type="PANTHER" id="PTHR45138:SF9">
    <property type="entry name" value="DIGUANYLATE CYCLASE DGCM-RELATED"/>
    <property type="match status" value="1"/>
</dbReference>
<dbReference type="PROSITE" id="PS50887">
    <property type="entry name" value="GGDEF"/>
    <property type="match status" value="1"/>
</dbReference>
<reference evidence="6" key="1">
    <citation type="journal article" date="2019" name="Int. J. Syst. Evol. Microbiol.">
        <title>The Global Catalogue of Microorganisms (GCM) 10K type strain sequencing project: providing services to taxonomists for standard genome sequencing and annotation.</title>
        <authorList>
            <consortium name="The Broad Institute Genomics Platform"/>
            <consortium name="The Broad Institute Genome Sequencing Center for Infectious Disease"/>
            <person name="Wu L."/>
            <person name="Ma J."/>
        </authorList>
    </citation>
    <scope>NUCLEOTIDE SEQUENCE [LARGE SCALE GENOMIC DNA]</scope>
    <source>
        <strain evidence="6">CGMCC 1.15122</strain>
    </source>
</reference>
<dbReference type="InterPro" id="IPR000160">
    <property type="entry name" value="GGDEF_dom"/>
</dbReference>
<dbReference type="InterPro" id="IPR050469">
    <property type="entry name" value="Diguanylate_Cyclase"/>
</dbReference>
<keyword evidence="6" id="KW-1185">Reference proteome</keyword>
<keyword evidence="3" id="KW-1133">Transmembrane helix</keyword>
<feature type="transmembrane region" description="Helical" evidence="3">
    <location>
        <begin position="180"/>
        <end position="198"/>
    </location>
</feature>
<dbReference type="PANTHER" id="PTHR45138">
    <property type="entry name" value="REGULATORY COMPONENTS OF SENSORY TRANSDUCTION SYSTEM"/>
    <property type="match status" value="1"/>
</dbReference>
<evidence type="ECO:0000256" key="3">
    <source>
        <dbReference type="SAM" id="Phobius"/>
    </source>
</evidence>
<evidence type="ECO:0000313" key="5">
    <source>
        <dbReference type="EMBL" id="GGC82941.1"/>
    </source>
</evidence>
<protein>
    <recommendedName>
        <fullName evidence="1">diguanylate cyclase</fullName>
        <ecNumber evidence="1">2.7.7.65</ecNumber>
    </recommendedName>
</protein>
<name>A0ABQ1NQH1_9GAMM</name>
<feature type="domain" description="GGDEF" evidence="4">
    <location>
        <begin position="244"/>
        <end position="379"/>
    </location>
</feature>
<evidence type="ECO:0000313" key="6">
    <source>
        <dbReference type="Proteomes" id="UP000597301"/>
    </source>
</evidence>
<comment type="caution">
    <text evidence="5">The sequence shown here is derived from an EMBL/GenBank/DDBJ whole genome shotgun (WGS) entry which is preliminary data.</text>
</comment>
<dbReference type="Pfam" id="PF00990">
    <property type="entry name" value="GGDEF"/>
    <property type="match status" value="1"/>
</dbReference>
<organism evidence="5 6">
    <name type="scientific">Vreelandella lutescens</name>
    <dbReference type="NCBI Taxonomy" id="1602943"/>
    <lineage>
        <taxon>Bacteria</taxon>
        <taxon>Pseudomonadati</taxon>
        <taxon>Pseudomonadota</taxon>
        <taxon>Gammaproteobacteria</taxon>
        <taxon>Oceanospirillales</taxon>
        <taxon>Halomonadaceae</taxon>
        <taxon>Vreelandella</taxon>
    </lineage>
</organism>
<dbReference type="InterPro" id="IPR029787">
    <property type="entry name" value="Nucleotide_cyclase"/>
</dbReference>
<keyword evidence="3" id="KW-0812">Transmembrane</keyword>